<dbReference type="InterPro" id="IPR001041">
    <property type="entry name" value="2Fe-2S_ferredoxin-type"/>
</dbReference>
<dbReference type="EMBL" id="JAKKSL010000007">
    <property type="protein sequence ID" value="MCI2285967.1"/>
    <property type="molecule type" value="Genomic_DNA"/>
</dbReference>
<dbReference type="NCBIfam" id="NF007985">
    <property type="entry name" value="PRK10713.1"/>
    <property type="match status" value="1"/>
</dbReference>
<dbReference type="SUPFAM" id="SSF54292">
    <property type="entry name" value="2Fe-2S ferredoxin-like"/>
    <property type="match status" value="1"/>
</dbReference>
<dbReference type="InterPro" id="IPR012675">
    <property type="entry name" value="Beta-grasp_dom_sf"/>
</dbReference>
<dbReference type="RefSeq" id="WP_242289034.1">
    <property type="nucleotide sequence ID" value="NZ_JAKKSL010000007.1"/>
</dbReference>
<dbReference type="CDD" id="cd00207">
    <property type="entry name" value="fer2"/>
    <property type="match status" value="1"/>
</dbReference>
<organism evidence="3 4">
    <name type="scientific">Colwellia maritima</name>
    <dbReference type="NCBI Taxonomy" id="2912588"/>
    <lineage>
        <taxon>Bacteria</taxon>
        <taxon>Pseudomonadati</taxon>
        <taxon>Pseudomonadota</taxon>
        <taxon>Gammaproteobacteria</taxon>
        <taxon>Alteromonadales</taxon>
        <taxon>Colwelliaceae</taxon>
        <taxon>Colwellia</taxon>
    </lineage>
</organism>
<gene>
    <name evidence="3" type="primary">yfaE</name>
    <name evidence="3" type="ORF">L3081_24380</name>
</gene>
<comment type="caution">
    <text evidence="3">The sequence shown here is derived from an EMBL/GenBank/DDBJ whole genome shotgun (WGS) entry which is preliminary data.</text>
</comment>
<evidence type="ECO:0000313" key="3">
    <source>
        <dbReference type="EMBL" id="MCI2285967.1"/>
    </source>
</evidence>
<proteinExistence type="predicted"/>
<evidence type="ECO:0000259" key="2">
    <source>
        <dbReference type="PROSITE" id="PS51085"/>
    </source>
</evidence>
<keyword evidence="4" id="KW-1185">Reference proteome</keyword>
<name>A0ABS9X6W2_9GAMM</name>
<dbReference type="PROSITE" id="PS51085">
    <property type="entry name" value="2FE2S_FER_2"/>
    <property type="match status" value="1"/>
</dbReference>
<sequence>MNTITVVSQTGSQIIPSIGSLLESLEKSGVTVESHCREGFCGACRIKKTKGEVEYFDNPIGYAGENEVLVCCSKAKTDIEIDIR</sequence>
<dbReference type="Proteomes" id="UP001139646">
    <property type="component" value="Unassembled WGS sequence"/>
</dbReference>
<keyword evidence="1" id="KW-0830">Ubiquinone</keyword>
<accession>A0ABS9X6W2</accession>
<dbReference type="PROSITE" id="PS00197">
    <property type="entry name" value="2FE2S_FER_1"/>
    <property type="match status" value="1"/>
</dbReference>
<dbReference type="Gene3D" id="3.10.20.30">
    <property type="match status" value="1"/>
</dbReference>
<dbReference type="InterPro" id="IPR036010">
    <property type="entry name" value="2Fe-2S_ferredoxin-like_sf"/>
</dbReference>
<reference evidence="3" key="1">
    <citation type="submission" date="2022-01" db="EMBL/GenBank/DDBJ databases">
        <title>Colwellia maritima, isolated from seawater.</title>
        <authorList>
            <person name="Kristyanto S."/>
            <person name="Jung J."/>
            <person name="Jeon C.O."/>
        </authorList>
    </citation>
    <scope>NUCLEOTIDE SEQUENCE</scope>
    <source>
        <strain evidence="3">MSW7</strain>
    </source>
</reference>
<evidence type="ECO:0000313" key="4">
    <source>
        <dbReference type="Proteomes" id="UP001139646"/>
    </source>
</evidence>
<evidence type="ECO:0000256" key="1">
    <source>
        <dbReference type="ARBA" id="ARBA00023075"/>
    </source>
</evidence>
<feature type="domain" description="2Fe-2S ferredoxin-type" evidence="2">
    <location>
        <begin position="2"/>
        <end position="84"/>
    </location>
</feature>
<dbReference type="InterPro" id="IPR006058">
    <property type="entry name" value="2Fe2S_fd_BS"/>
</dbReference>
<dbReference type="Pfam" id="PF00111">
    <property type="entry name" value="Fer2"/>
    <property type="match status" value="1"/>
</dbReference>
<protein>
    <submittedName>
        <fullName evidence="3">Class I ribonucleotide reductase maintenance protein YfaE</fullName>
    </submittedName>
</protein>